<reference evidence="2" key="1">
    <citation type="journal article" date="2020" name="Fungal Divers.">
        <title>Resolving the Mortierellaceae phylogeny through synthesis of multi-gene phylogenetics and phylogenomics.</title>
        <authorList>
            <person name="Vandepol N."/>
            <person name="Liber J."/>
            <person name="Desiro A."/>
            <person name="Na H."/>
            <person name="Kennedy M."/>
            <person name="Barry K."/>
            <person name="Grigoriev I.V."/>
            <person name="Miller A.N."/>
            <person name="O'Donnell K."/>
            <person name="Stajich J.E."/>
            <person name="Bonito G."/>
        </authorList>
    </citation>
    <scope>NUCLEOTIDE SEQUENCE</scope>
    <source>
        <strain evidence="2">NVP1</strain>
    </source>
</reference>
<proteinExistence type="predicted"/>
<feature type="compositionally biased region" description="Low complexity" evidence="1">
    <location>
        <begin position="107"/>
        <end position="122"/>
    </location>
</feature>
<keyword evidence="3" id="KW-1185">Reference proteome</keyword>
<feature type="compositionally biased region" description="Polar residues" evidence="1">
    <location>
        <begin position="97"/>
        <end position="106"/>
    </location>
</feature>
<feature type="region of interest" description="Disordered" evidence="1">
    <location>
        <begin position="23"/>
        <end position="42"/>
    </location>
</feature>
<feature type="compositionally biased region" description="Basic residues" evidence="1">
    <location>
        <begin position="86"/>
        <end position="96"/>
    </location>
</feature>
<dbReference type="EMBL" id="JAAAUY010001721">
    <property type="protein sequence ID" value="KAF9320019.1"/>
    <property type="molecule type" value="Genomic_DNA"/>
</dbReference>
<feature type="compositionally biased region" description="Basic and acidic residues" evidence="1">
    <location>
        <begin position="23"/>
        <end position="38"/>
    </location>
</feature>
<evidence type="ECO:0000313" key="2">
    <source>
        <dbReference type="EMBL" id="KAF9320019.1"/>
    </source>
</evidence>
<dbReference type="Proteomes" id="UP000696485">
    <property type="component" value="Unassembled WGS sequence"/>
</dbReference>
<feature type="region of interest" description="Disordered" evidence="1">
    <location>
        <begin position="55"/>
        <end position="132"/>
    </location>
</feature>
<comment type="caution">
    <text evidence="2">The sequence shown here is derived from an EMBL/GenBank/DDBJ whole genome shotgun (WGS) entry which is preliminary data.</text>
</comment>
<evidence type="ECO:0000313" key="3">
    <source>
        <dbReference type="Proteomes" id="UP000696485"/>
    </source>
</evidence>
<name>A0A9P5VGJ1_9FUNG</name>
<gene>
    <name evidence="2" type="ORF">BG006_002887</name>
</gene>
<dbReference type="AlphaFoldDB" id="A0A9P5VGJ1"/>
<sequence length="552" mass="61168">MATLPWLDPARKNRETIEGWKDLLRKHDQQEESSDSKNQDTGCSSVHLCLQMKKFPPQFTPPKAAPNDDDEEDKSALIISPDKLRDLKRRKLKRRQNNQAEATTPNQTSQLSSQSRSQVSPSNRTSSGGDQARLDLSAAVSSLSSKLEILQPEGMRPSDILIRNGSELDQPNRNLGSGDCESGDVVLSQATVSQQSVLLWEDLRVLVAALSSTDPLLMEQAEKSVADLGLDALEDGVLHRLCVNEIFDDTSQDQKMDPAGNDESLDEPSLGLSYQSSLRLYRVLFLQKATELKSIPSRLFLDAVLCASRGHGRAMVDGVLLPLVQDYANFSKFISELVQKALKEHTAASLIHFLSRILEPVSESPPPSMHGKEAKTPQAALYRTPAMFASEIHLTTVQTLLGFASLPCPVPSRLWVRLNASLELLWDQMVGLLSSVSTKQLGSTPPTIALSDIKDKHQADLWMLKLYCSPVLWEALFKSGKGQEAMKDELRLNNTKLIQLLMAWTLRQGPHCQDVGSLTRFREFCATRLDPKLSKALVAKLDMVIKKKQVAS</sequence>
<organism evidence="2 3">
    <name type="scientific">Podila minutissima</name>
    <dbReference type="NCBI Taxonomy" id="64525"/>
    <lineage>
        <taxon>Eukaryota</taxon>
        <taxon>Fungi</taxon>
        <taxon>Fungi incertae sedis</taxon>
        <taxon>Mucoromycota</taxon>
        <taxon>Mortierellomycotina</taxon>
        <taxon>Mortierellomycetes</taxon>
        <taxon>Mortierellales</taxon>
        <taxon>Mortierellaceae</taxon>
        <taxon>Podila</taxon>
    </lineage>
</organism>
<evidence type="ECO:0000256" key="1">
    <source>
        <dbReference type="SAM" id="MobiDB-lite"/>
    </source>
</evidence>
<protein>
    <submittedName>
        <fullName evidence="2">Uncharacterized protein</fullName>
    </submittedName>
</protein>
<accession>A0A9P5VGJ1</accession>
<dbReference type="Gene3D" id="1.25.40.480">
    <property type="match status" value="1"/>
</dbReference>